<proteinExistence type="predicted"/>
<dbReference type="GO" id="GO:0008010">
    <property type="term" value="F:structural constituent of chitin-based larval cuticle"/>
    <property type="evidence" value="ECO:0007669"/>
    <property type="project" value="TreeGrafter"/>
</dbReference>
<feature type="chain" id="PRO_5043563530" evidence="3">
    <location>
        <begin position="19"/>
        <end position="288"/>
    </location>
</feature>
<feature type="signal peptide" evidence="3">
    <location>
        <begin position="1"/>
        <end position="18"/>
    </location>
</feature>
<feature type="region of interest" description="Disordered" evidence="2">
    <location>
        <begin position="23"/>
        <end position="61"/>
    </location>
</feature>
<reference evidence="4 5" key="1">
    <citation type="journal article" date="2021" name="J. Hered.">
        <title>A chromosome-level genome assembly of the parasitoid wasp, Cotesia glomerata (Hymenoptera: Braconidae).</title>
        <authorList>
            <person name="Pinto B.J."/>
            <person name="Weis J.J."/>
            <person name="Gamble T."/>
            <person name="Ode P.J."/>
            <person name="Paul R."/>
            <person name="Zaspel J.M."/>
        </authorList>
    </citation>
    <scope>NUCLEOTIDE SEQUENCE [LARGE SCALE GENOMIC DNA]</scope>
    <source>
        <strain evidence="4">CgM1</strain>
    </source>
</reference>
<dbReference type="PANTHER" id="PTHR10380:SF234">
    <property type="entry name" value="CUTICULAR PROTEIN 97EA, ISOFORM A"/>
    <property type="match status" value="1"/>
</dbReference>
<keyword evidence="3" id="KW-0732">Signal</keyword>
<dbReference type="InterPro" id="IPR050468">
    <property type="entry name" value="Cuticle_Struct_Prot"/>
</dbReference>
<keyword evidence="5" id="KW-1185">Reference proteome</keyword>
<dbReference type="GO" id="GO:0062129">
    <property type="term" value="C:chitin-based extracellular matrix"/>
    <property type="evidence" value="ECO:0007669"/>
    <property type="project" value="TreeGrafter"/>
</dbReference>
<keyword evidence="1" id="KW-0193">Cuticle</keyword>
<feature type="compositionally biased region" description="Pro residues" evidence="2">
    <location>
        <begin position="173"/>
        <end position="185"/>
    </location>
</feature>
<gene>
    <name evidence="4" type="ORF">KQX54_006056</name>
</gene>
<evidence type="ECO:0000256" key="2">
    <source>
        <dbReference type="SAM" id="MobiDB-lite"/>
    </source>
</evidence>
<dbReference type="Pfam" id="PF00379">
    <property type="entry name" value="Chitin_bind_4"/>
    <property type="match status" value="1"/>
</dbReference>
<dbReference type="AlphaFoldDB" id="A0AAV7ILK6"/>
<name>A0AAV7ILK6_COTGL</name>
<dbReference type="PROSITE" id="PS51155">
    <property type="entry name" value="CHIT_BIND_RR_2"/>
    <property type="match status" value="1"/>
</dbReference>
<dbReference type="InterPro" id="IPR000618">
    <property type="entry name" value="Insect_cuticle"/>
</dbReference>
<organism evidence="4 5">
    <name type="scientific">Cotesia glomerata</name>
    <name type="common">Lepidopteran parasitic wasp</name>
    <name type="synonym">Apanteles glomeratus</name>
    <dbReference type="NCBI Taxonomy" id="32391"/>
    <lineage>
        <taxon>Eukaryota</taxon>
        <taxon>Metazoa</taxon>
        <taxon>Ecdysozoa</taxon>
        <taxon>Arthropoda</taxon>
        <taxon>Hexapoda</taxon>
        <taxon>Insecta</taxon>
        <taxon>Pterygota</taxon>
        <taxon>Neoptera</taxon>
        <taxon>Endopterygota</taxon>
        <taxon>Hymenoptera</taxon>
        <taxon>Apocrita</taxon>
        <taxon>Ichneumonoidea</taxon>
        <taxon>Braconidae</taxon>
        <taxon>Microgastrinae</taxon>
        <taxon>Cotesia</taxon>
    </lineage>
</organism>
<dbReference type="PANTHER" id="PTHR10380">
    <property type="entry name" value="CUTICLE PROTEIN"/>
    <property type="match status" value="1"/>
</dbReference>
<feature type="region of interest" description="Disordered" evidence="2">
    <location>
        <begin position="127"/>
        <end position="195"/>
    </location>
</feature>
<feature type="compositionally biased region" description="Basic and acidic residues" evidence="2">
    <location>
        <begin position="33"/>
        <end position="42"/>
    </location>
</feature>
<comment type="caution">
    <text evidence="4">The sequence shown here is derived from an EMBL/GenBank/DDBJ whole genome shotgun (WGS) entry which is preliminary data.</text>
</comment>
<evidence type="ECO:0000313" key="4">
    <source>
        <dbReference type="EMBL" id="KAH0552132.1"/>
    </source>
</evidence>
<feature type="compositionally biased region" description="Low complexity" evidence="2">
    <location>
        <begin position="186"/>
        <end position="195"/>
    </location>
</feature>
<dbReference type="EMBL" id="JAHXZJ010001492">
    <property type="protein sequence ID" value="KAH0552132.1"/>
    <property type="molecule type" value="Genomic_DNA"/>
</dbReference>
<protein>
    <submittedName>
        <fullName evidence="4">Uncharacterized protein</fullName>
    </submittedName>
</protein>
<evidence type="ECO:0000313" key="5">
    <source>
        <dbReference type="Proteomes" id="UP000826195"/>
    </source>
</evidence>
<evidence type="ECO:0000256" key="3">
    <source>
        <dbReference type="SAM" id="SignalP"/>
    </source>
</evidence>
<accession>A0AAV7ILK6</accession>
<sequence length="288" mass="31915">MSAFTLVILGLLMTTCHSQYQQPQLGSNNYEDYDNRRQEEPPQRNYANAPAPREGKAIAAKPTPPVAILKQINRHNEDGSYTYGFEGADGSFKIETKLANGEVKGKYGFVDDTGKVRVVEYGANQYGFQPSGEGITVAPPTLVDDTTDKNQQPIDYDYPQGPANFKQQEVQRPAPPPPPQQPRPQRPQYQPPQEYAAQPKTPIFTPAAQSQFSQQFDYEERPPVSQALNQGPVQFNPAPAREAQPSSLARNVQRAAHNAGVLDQLAREYALPQDAAAPLHDISFGYYK</sequence>
<evidence type="ECO:0000256" key="1">
    <source>
        <dbReference type="PROSITE-ProRule" id="PRU00497"/>
    </source>
</evidence>
<dbReference type="Proteomes" id="UP000826195">
    <property type="component" value="Unassembled WGS sequence"/>
</dbReference>